<organism evidence="1 2">
    <name type="scientific">Stephania yunnanensis</name>
    <dbReference type="NCBI Taxonomy" id="152371"/>
    <lineage>
        <taxon>Eukaryota</taxon>
        <taxon>Viridiplantae</taxon>
        <taxon>Streptophyta</taxon>
        <taxon>Embryophyta</taxon>
        <taxon>Tracheophyta</taxon>
        <taxon>Spermatophyta</taxon>
        <taxon>Magnoliopsida</taxon>
        <taxon>Ranunculales</taxon>
        <taxon>Menispermaceae</taxon>
        <taxon>Menispermoideae</taxon>
        <taxon>Cissampelideae</taxon>
        <taxon>Stephania</taxon>
    </lineage>
</organism>
<name>A0AAP0LFB5_9MAGN</name>
<dbReference type="PANTHER" id="PTHR46999:SF4">
    <property type="entry name" value="ALPHA-GLUCAN WATER DIKINASE 2"/>
    <property type="match status" value="1"/>
</dbReference>
<dbReference type="EMBL" id="JBBNAF010000001">
    <property type="protein sequence ID" value="KAK9169563.1"/>
    <property type="molecule type" value="Genomic_DNA"/>
</dbReference>
<evidence type="ECO:0000313" key="1">
    <source>
        <dbReference type="EMBL" id="KAK9169563.1"/>
    </source>
</evidence>
<evidence type="ECO:0000313" key="2">
    <source>
        <dbReference type="Proteomes" id="UP001420932"/>
    </source>
</evidence>
<protein>
    <submittedName>
        <fullName evidence="1">Uncharacterized protein</fullName>
    </submittedName>
</protein>
<dbReference type="PANTHER" id="PTHR46999">
    <property type="entry name" value="ALPHA-GLUCAN WATER DIKINASE 1, CHLOROPLASTIC-RELATED"/>
    <property type="match status" value="1"/>
</dbReference>
<accession>A0AAP0LFB5</accession>
<comment type="caution">
    <text evidence="1">The sequence shown here is derived from an EMBL/GenBank/DDBJ whole genome shotgun (WGS) entry which is preliminary data.</text>
</comment>
<sequence length="479" mass="54601">MSCLRHEDKGFQAHPTYISCVYVGARSRKERRDSLKPSLLRWCQLLTLPVQPPPLVAAVRRRVGNQGLLPWPTIVGGCAAPADVRALCRCLSPLPPLAAQHPRPFAALRHVCLRRLPPLAMQPPPSFTGLRRYHGTLFVAASETIVVALYSRCLYTLCRCSSQFVTAKYTALMHMLKKNRVHPNYVMDEAWRRYLEYGESEDFLARYKQGPINRNTKVERLGTRPSKHGGGSVSFVTTNERLCACSRVFVPRDEFIGEIIHRLQLLAIHQAYKLLLRMKERLLLHVGTLDVAHWCSSTRVVHILKNEISAAQDKFISSLQRIYLNQPDHREIIRLIMATVGRGGHGDLGQRIRDEILLIQKIQLNIIQLSKIFIVPFESAFIANPKQEKVVNSKTQEIIVNARHVSTLHVTCTPLRSKPLFAFWKSQATVHYAFTLCKLLCFLQRSGTINLLLYRRVICSCFIEESFVGLLLHKQCVYI</sequence>
<reference evidence="1 2" key="1">
    <citation type="submission" date="2024-01" db="EMBL/GenBank/DDBJ databases">
        <title>Genome assemblies of Stephania.</title>
        <authorList>
            <person name="Yang L."/>
        </authorList>
    </citation>
    <scope>NUCLEOTIDE SEQUENCE [LARGE SCALE GENOMIC DNA]</scope>
    <source>
        <strain evidence="1">YNDBR</strain>
        <tissue evidence="1">Leaf</tissue>
    </source>
</reference>
<gene>
    <name evidence="1" type="ORF">Syun_001703</name>
</gene>
<dbReference type="Proteomes" id="UP001420932">
    <property type="component" value="Unassembled WGS sequence"/>
</dbReference>
<keyword evidence="2" id="KW-1185">Reference proteome</keyword>
<proteinExistence type="predicted"/>
<dbReference type="AlphaFoldDB" id="A0AAP0LFB5"/>